<protein>
    <submittedName>
        <fullName evidence="4">Cytochrome P450</fullName>
    </submittedName>
</protein>
<keyword evidence="3" id="KW-0349">Heme</keyword>
<keyword evidence="3" id="KW-0503">Monooxygenase</keyword>
<dbReference type="PROSITE" id="PS00086">
    <property type="entry name" value="CYTOCHROME_P450"/>
    <property type="match status" value="1"/>
</dbReference>
<dbReference type="InterPro" id="IPR002397">
    <property type="entry name" value="Cyt_P450_B"/>
</dbReference>
<keyword evidence="3" id="KW-0479">Metal-binding</keyword>
<reference evidence="4 5" key="1">
    <citation type="submission" date="2023-02" db="EMBL/GenBank/DDBJ databases">
        <title>Devosia chondri sp. nov., isolated from the phycosphere of marine algae.</title>
        <authorList>
            <person name="Kim J.M."/>
            <person name="Lee J.K."/>
            <person name="Choi B.J."/>
            <person name="Bayburt H."/>
            <person name="Jeon C.O."/>
        </authorList>
    </citation>
    <scope>NUCLEOTIDE SEQUENCE [LARGE SCALE GENOMIC DNA]</scope>
    <source>
        <strain evidence="4 5">G2-5</strain>
    </source>
</reference>
<dbReference type="InterPro" id="IPR017972">
    <property type="entry name" value="Cyt_P450_CS"/>
</dbReference>
<name>A0ABY7Z0W4_9HYPH</name>
<dbReference type="Gene3D" id="1.10.630.10">
    <property type="entry name" value="Cytochrome P450"/>
    <property type="match status" value="1"/>
</dbReference>
<evidence type="ECO:0000256" key="1">
    <source>
        <dbReference type="ARBA" id="ARBA00001971"/>
    </source>
</evidence>
<evidence type="ECO:0000313" key="4">
    <source>
        <dbReference type="EMBL" id="WDR07099.1"/>
    </source>
</evidence>
<sequence length="215" mass="23220">MDNQLAAFRHYVLTVVQARTTNPQHDYVSALIPAMAEAGIRDPMVLADTIILLFADAVENVDRGIASVVQSLLSNPDQFAALRGVPERTGAAIEEALRIESPAQAIARVARSDTEIHGTAIKQDSTVLLILGAANRDPAQFPAPDRFDIARPRQAYLSFGKGKHSCLGAQLAKAETEAAVAAFLAHAPNVRLVDDAPQWLARPGHRWLAHLRLAL</sequence>
<dbReference type="PANTHER" id="PTHR46696:SF3">
    <property type="entry name" value="PULCHERRIMINIC ACID SYNTHASE"/>
    <property type="match status" value="1"/>
</dbReference>
<dbReference type="RefSeq" id="WP_282212612.1">
    <property type="nucleotide sequence ID" value="NZ_CP118247.1"/>
</dbReference>
<keyword evidence="5" id="KW-1185">Reference proteome</keyword>
<dbReference type="EMBL" id="CP118247">
    <property type="protein sequence ID" value="WDR07099.1"/>
    <property type="molecule type" value="Genomic_DNA"/>
</dbReference>
<organism evidence="4 5">
    <name type="scientific">Devosia rhodophyticola</name>
    <dbReference type="NCBI Taxonomy" id="3026423"/>
    <lineage>
        <taxon>Bacteria</taxon>
        <taxon>Pseudomonadati</taxon>
        <taxon>Pseudomonadota</taxon>
        <taxon>Alphaproteobacteria</taxon>
        <taxon>Hyphomicrobiales</taxon>
        <taxon>Devosiaceae</taxon>
        <taxon>Devosia</taxon>
    </lineage>
</organism>
<dbReference type="InterPro" id="IPR001128">
    <property type="entry name" value="Cyt_P450"/>
</dbReference>
<accession>A0ABY7Z0W4</accession>
<dbReference type="InterPro" id="IPR036396">
    <property type="entry name" value="Cyt_P450_sf"/>
</dbReference>
<evidence type="ECO:0000313" key="5">
    <source>
        <dbReference type="Proteomes" id="UP001222118"/>
    </source>
</evidence>
<evidence type="ECO:0000256" key="3">
    <source>
        <dbReference type="RuleBase" id="RU000461"/>
    </source>
</evidence>
<keyword evidence="3" id="KW-0560">Oxidoreductase</keyword>
<keyword evidence="3" id="KW-0408">Iron</keyword>
<dbReference type="Proteomes" id="UP001222118">
    <property type="component" value="Chromosome"/>
</dbReference>
<proteinExistence type="inferred from homology"/>
<dbReference type="PANTHER" id="PTHR46696">
    <property type="entry name" value="P450, PUTATIVE (EUROFUNG)-RELATED"/>
    <property type="match status" value="1"/>
</dbReference>
<gene>
    <name evidence="4" type="ORF">PSQ90_06605</name>
</gene>
<dbReference type="SUPFAM" id="SSF48264">
    <property type="entry name" value="Cytochrome P450"/>
    <property type="match status" value="1"/>
</dbReference>
<comment type="cofactor">
    <cofactor evidence="1">
        <name>heme</name>
        <dbReference type="ChEBI" id="CHEBI:30413"/>
    </cofactor>
</comment>
<evidence type="ECO:0000256" key="2">
    <source>
        <dbReference type="ARBA" id="ARBA00010617"/>
    </source>
</evidence>
<comment type="similarity">
    <text evidence="2 3">Belongs to the cytochrome P450 family.</text>
</comment>
<dbReference type="Pfam" id="PF00067">
    <property type="entry name" value="p450"/>
    <property type="match status" value="1"/>
</dbReference>
<dbReference type="PRINTS" id="PR00359">
    <property type="entry name" value="BP450"/>
</dbReference>